<evidence type="ECO:0000256" key="1">
    <source>
        <dbReference type="ARBA" id="ARBA00022801"/>
    </source>
</evidence>
<dbReference type="Pfam" id="PF20434">
    <property type="entry name" value="BD-FAE"/>
    <property type="match status" value="1"/>
</dbReference>
<keyword evidence="1 4" id="KW-0378">Hydrolase</keyword>
<keyword evidence="2" id="KW-1133">Transmembrane helix</keyword>
<dbReference type="InterPro" id="IPR049492">
    <property type="entry name" value="BD-FAE-like_dom"/>
</dbReference>
<keyword evidence="2" id="KW-0812">Transmembrane</keyword>
<sequence>MSRPARAVVAGVVAAFALVVLLATVVSLLPGHSRAQEKAGYLWTNYGPRLVVASLLAVAVAGLAAPGRRRRVITASVAGLAVLCSGAQVGRVMVAAARAGGSVDPVRALALTSAAVPAPDAWAVYNRVAGRDLRVAIWKPHGTTPAPVMVGIHGGGWIDGPGQAESYGPEAAWWAARGWLFVSVEYRLSTATHASWDESPADVACALSWTAATISRYGGDPDRIVVTGASAGGNLAINLAYGSTASSCPGVVPAPRAVVAVVPVVDPRNAYDHGIPMPGAAPKDFIRNYLGGSPEQHPDRLRAITSATYLSAAAPPTLIIEPSEDGFIPSEAVFAFADAARAAGVDLTVARLPVVDHFPVDFESLSAQANRTIAAAYLRDHVGITGVNES</sequence>
<dbReference type="InterPro" id="IPR029058">
    <property type="entry name" value="AB_hydrolase_fold"/>
</dbReference>
<evidence type="ECO:0000256" key="2">
    <source>
        <dbReference type="SAM" id="Phobius"/>
    </source>
</evidence>
<keyword evidence="5" id="KW-1185">Reference proteome</keyword>
<accession>A0ABW6W581</accession>
<organism evidence="4 5">
    <name type="scientific">Paractinoplanes globisporus</name>
    <dbReference type="NCBI Taxonomy" id="113565"/>
    <lineage>
        <taxon>Bacteria</taxon>
        <taxon>Bacillati</taxon>
        <taxon>Actinomycetota</taxon>
        <taxon>Actinomycetes</taxon>
        <taxon>Micromonosporales</taxon>
        <taxon>Micromonosporaceae</taxon>
        <taxon>Paractinoplanes</taxon>
    </lineage>
</organism>
<dbReference type="Gene3D" id="3.40.50.1820">
    <property type="entry name" value="alpha/beta hydrolase"/>
    <property type="match status" value="1"/>
</dbReference>
<evidence type="ECO:0000313" key="4">
    <source>
        <dbReference type="EMBL" id="MFF5288454.1"/>
    </source>
</evidence>
<protein>
    <submittedName>
        <fullName evidence="4">Alpha/beta hydrolase fold domain-containing protein</fullName>
    </submittedName>
</protein>
<reference evidence="4 5" key="1">
    <citation type="submission" date="2024-10" db="EMBL/GenBank/DDBJ databases">
        <title>The Natural Products Discovery Center: Release of the First 8490 Sequenced Strains for Exploring Actinobacteria Biosynthetic Diversity.</title>
        <authorList>
            <person name="Kalkreuter E."/>
            <person name="Kautsar S.A."/>
            <person name="Yang D."/>
            <person name="Bader C.D."/>
            <person name="Teijaro C.N."/>
            <person name="Fluegel L."/>
            <person name="Davis C.M."/>
            <person name="Simpson J.R."/>
            <person name="Lauterbach L."/>
            <person name="Steele A.D."/>
            <person name="Gui C."/>
            <person name="Meng S."/>
            <person name="Li G."/>
            <person name="Viehrig K."/>
            <person name="Ye F."/>
            <person name="Su P."/>
            <person name="Kiefer A.F."/>
            <person name="Nichols A."/>
            <person name="Cepeda A.J."/>
            <person name="Yan W."/>
            <person name="Fan B."/>
            <person name="Jiang Y."/>
            <person name="Adhikari A."/>
            <person name="Zheng C.-J."/>
            <person name="Schuster L."/>
            <person name="Cowan T.M."/>
            <person name="Smanski M.J."/>
            <person name="Chevrette M.G."/>
            <person name="De Carvalho L.P.S."/>
            <person name="Shen B."/>
        </authorList>
    </citation>
    <scope>NUCLEOTIDE SEQUENCE [LARGE SCALE GENOMIC DNA]</scope>
    <source>
        <strain evidence="4 5">NPDC000087</strain>
    </source>
</reference>
<gene>
    <name evidence="4" type="ORF">ACFY35_03390</name>
</gene>
<comment type="caution">
    <text evidence="4">The sequence shown here is derived from an EMBL/GenBank/DDBJ whole genome shotgun (WGS) entry which is preliminary data.</text>
</comment>
<evidence type="ECO:0000313" key="5">
    <source>
        <dbReference type="Proteomes" id="UP001602245"/>
    </source>
</evidence>
<dbReference type="RefSeq" id="WP_020511211.1">
    <property type="nucleotide sequence ID" value="NZ_JBIAZU010000001.1"/>
</dbReference>
<dbReference type="EMBL" id="JBIAZU010000001">
    <property type="protein sequence ID" value="MFF5288454.1"/>
    <property type="molecule type" value="Genomic_DNA"/>
</dbReference>
<keyword evidence="2" id="KW-0472">Membrane</keyword>
<evidence type="ECO:0000259" key="3">
    <source>
        <dbReference type="Pfam" id="PF20434"/>
    </source>
</evidence>
<dbReference type="PANTHER" id="PTHR48081">
    <property type="entry name" value="AB HYDROLASE SUPERFAMILY PROTEIN C4A8.06C"/>
    <property type="match status" value="1"/>
</dbReference>
<name>A0ABW6W581_9ACTN</name>
<feature type="transmembrane region" description="Helical" evidence="2">
    <location>
        <begin position="72"/>
        <end position="90"/>
    </location>
</feature>
<dbReference type="GO" id="GO:0016787">
    <property type="term" value="F:hydrolase activity"/>
    <property type="evidence" value="ECO:0007669"/>
    <property type="project" value="UniProtKB-KW"/>
</dbReference>
<dbReference type="InterPro" id="IPR050300">
    <property type="entry name" value="GDXG_lipolytic_enzyme"/>
</dbReference>
<feature type="domain" description="BD-FAE-like" evidence="3">
    <location>
        <begin position="141"/>
        <end position="332"/>
    </location>
</feature>
<dbReference type="Proteomes" id="UP001602245">
    <property type="component" value="Unassembled WGS sequence"/>
</dbReference>
<proteinExistence type="predicted"/>
<feature type="transmembrane region" description="Helical" evidence="2">
    <location>
        <begin position="45"/>
        <end position="65"/>
    </location>
</feature>
<dbReference type="SUPFAM" id="SSF53474">
    <property type="entry name" value="alpha/beta-Hydrolases"/>
    <property type="match status" value="1"/>
</dbReference>